<organism evidence="2">
    <name type="scientific">viral metagenome</name>
    <dbReference type="NCBI Taxonomy" id="1070528"/>
    <lineage>
        <taxon>unclassified sequences</taxon>
        <taxon>metagenomes</taxon>
        <taxon>organismal metagenomes</taxon>
    </lineage>
</organism>
<proteinExistence type="predicted"/>
<protein>
    <submittedName>
        <fullName evidence="2">Uncharacterized protein</fullName>
    </submittedName>
</protein>
<reference evidence="2" key="1">
    <citation type="journal article" date="2020" name="Nature">
        <title>Giant virus diversity and host interactions through global metagenomics.</title>
        <authorList>
            <person name="Schulz F."/>
            <person name="Roux S."/>
            <person name="Paez-Espino D."/>
            <person name="Jungbluth S."/>
            <person name="Walsh D.A."/>
            <person name="Denef V.J."/>
            <person name="McMahon K.D."/>
            <person name="Konstantinidis K.T."/>
            <person name="Eloe-Fadrosh E.A."/>
            <person name="Kyrpides N.C."/>
            <person name="Woyke T."/>
        </authorList>
    </citation>
    <scope>NUCLEOTIDE SEQUENCE</scope>
    <source>
        <strain evidence="2">GVMAG-S-1035118-87</strain>
    </source>
</reference>
<evidence type="ECO:0000256" key="1">
    <source>
        <dbReference type="SAM" id="Phobius"/>
    </source>
</evidence>
<accession>A0A6C0AGL4</accession>
<dbReference type="AlphaFoldDB" id="A0A6C0AGL4"/>
<name>A0A6C0AGL4_9ZZZZ</name>
<dbReference type="EMBL" id="MN740625">
    <property type="protein sequence ID" value="QHS78919.1"/>
    <property type="molecule type" value="Genomic_DNA"/>
</dbReference>
<evidence type="ECO:0000313" key="2">
    <source>
        <dbReference type="EMBL" id="QHS78919.1"/>
    </source>
</evidence>
<keyword evidence="1" id="KW-1133">Transmembrane helix</keyword>
<sequence>MFIPLWFLCFNALFMFIALFMFLWSENRRLEAQRMDYLV</sequence>
<feature type="transmembrane region" description="Helical" evidence="1">
    <location>
        <begin position="6"/>
        <end position="25"/>
    </location>
</feature>
<keyword evidence="1" id="KW-0472">Membrane</keyword>
<keyword evidence="1" id="KW-0812">Transmembrane</keyword>